<dbReference type="InterPro" id="IPR029016">
    <property type="entry name" value="GAF-like_dom_sf"/>
</dbReference>
<dbReference type="InterPro" id="IPR035965">
    <property type="entry name" value="PAS-like_dom_sf"/>
</dbReference>
<dbReference type="GO" id="GO:0051539">
    <property type="term" value="F:4 iron, 4 sulfur cluster binding"/>
    <property type="evidence" value="ECO:0007669"/>
    <property type="project" value="UniProtKB-KW"/>
</dbReference>
<evidence type="ECO:0000256" key="13">
    <source>
        <dbReference type="ARBA" id="ARBA00022840"/>
    </source>
</evidence>
<evidence type="ECO:0000256" key="6">
    <source>
        <dbReference type="ARBA" id="ARBA00022485"/>
    </source>
</evidence>
<dbReference type="SMART" id="SM00091">
    <property type="entry name" value="PAS"/>
    <property type="match status" value="1"/>
</dbReference>
<dbReference type="PROSITE" id="PS50109">
    <property type="entry name" value="HIS_KIN"/>
    <property type="match status" value="1"/>
</dbReference>
<dbReference type="SUPFAM" id="SSF55785">
    <property type="entry name" value="PYP-like sensor domain (PAS domain)"/>
    <property type="match status" value="1"/>
</dbReference>
<evidence type="ECO:0000256" key="7">
    <source>
        <dbReference type="ARBA" id="ARBA00022490"/>
    </source>
</evidence>
<keyword evidence="16" id="KW-0411">Iron-sulfur</keyword>
<dbReference type="InterPro" id="IPR000014">
    <property type="entry name" value="PAS"/>
</dbReference>
<comment type="catalytic activity">
    <reaction evidence="1">
        <text>ATP + protein L-histidine = ADP + protein N-phospho-L-histidine.</text>
        <dbReference type="EC" id="2.7.13.3"/>
    </reaction>
</comment>
<dbReference type="Gene3D" id="3.30.450.20">
    <property type="entry name" value="PAS domain"/>
    <property type="match status" value="1"/>
</dbReference>
<dbReference type="InterPro" id="IPR004358">
    <property type="entry name" value="Sig_transdc_His_kin-like_C"/>
</dbReference>
<evidence type="ECO:0000256" key="17">
    <source>
        <dbReference type="ARBA" id="ARBA00024827"/>
    </source>
</evidence>
<keyword evidence="9" id="KW-0808">Transferase</keyword>
<keyword evidence="12" id="KW-0418">Kinase</keyword>
<comment type="cofactor">
    <cofactor evidence="2">
        <name>[4Fe-4S] cluster</name>
        <dbReference type="ChEBI" id="CHEBI:49883"/>
    </cofactor>
</comment>
<accession>A0A5K7YVF1</accession>
<dbReference type="GO" id="GO:0000155">
    <property type="term" value="F:phosphorelay sensor kinase activity"/>
    <property type="evidence" value="ECO:0007669"/>
    <property type="project" value="InterPro"/>
</dbReference>
<dbReference type="Pfam" id="PF01590">
    <property type="entry name" value="GAF"/>
    <property type="match status" value="1"/>
</dbReference>
<dbReference type="Proteomes" id="UP000427906">
    <property type="component" value="Chromosome"/>
</dbReference>
<evidence type="ECO:0000256" key="3">
    <source>
        <dbReference type="ARBA" id="ARBA00004496"/>
    </source>
</evidence>
<protein>
    <recommendedName>
        <fullName evidence="5">Oxygen sensor histidine kinase NreB</fullName>
        <ecNumber evidence="4">2.7.13.3</ecNumber>
    </recommendedName>
    <alternativeName>
        <fullName evidence="18">Nitrogen regulation protein B</fullName>
    </alternativeName>
</protein>
<evidence type="ECO:0000256" key="2">
    <source>
        <dbReference type="ARBA" id="ARBA00001966"/>
    </source>
</evidence>
<keyword evidence="7" id="KW-0963">Cytoplasm</keyword>
<evidence type="ECO:0000313" key="22">
    <source>
        <dbReference type="EMBL" id="BBO72300.1"/>
    </source>
</evidence>
<gene>
    <name evidence="22" type="ORF">DSCA_62300</name>
</gene>
<dbReference type="RefSeq" id="WP_167528022.1">
    <property type="nucleotide sequence ID" value="NZ_AP021874.1"/>
</dbReference>
<dbReference type="InterPro" id="IPR003594">
    <property type="entry name" value="HATPase_dom"/>
</dbReference>
<dbReference type="GO" id="GO:0005737">
    <property type="term" value="C:cytoplasm"/>
    <property type="evidence" value="ECO:0007669"/>
    <property type="project" value="UniProtKB-SubCell"/>
</dbReference>
<dbReference type="InterPro" id="IPR003018">
    <property type="entry name" value="GAF"/>
</dbReference>
<dbReference type="InterPro" id="IPR011712">
    <property type="entry name" value="Sig_transdc_His_kin_sub3_dim/P"/>
</dbReference>
<dbReference type="Gene3D" id="1.20.5.1930">
    <property type="match status" value="1"/>
</dbReference>
<dbReference type="GO" id="GO:0046983">
    <property type="term" value="F:protein dimerization activity"/>
    <property type="evidence" value="ECO:0007669"/>
    <property type="project" value="InterPro"/>
</dbReference>
<evidence type="ECO:0000256" key="5">
    <source>
        <dbReference type="ARBA" id="ARBA00017322"/>
    </source>
</evidence>
<dbReference type="Gene3D" id="3.30.565.10">
    <property type="entry name" value="Histidine kinase-like ATPase, C-terminal domain"/>
    <property type="match status" value="1"/>
</dbReference>
<comment type="subcellular location">
    <subcellularLocation>
        <location evidence="3">Cytoplasm</location>
    </subcellularLocation>
</comment>
<dbReference type="KEGG" id="dalk:DSCA_62300"/>
<keyword evidence="23" id="KW-1185">Reference proteome</keyword>
<dbReference type="PROSITE" id="PS50112">
    <property type="entry name" value="PAS"/>
    <property type="match status" value="1"/>
</dbReference>
<dbReference type="GO" id="GO:0016020">
    <property type="term" value="C:membrane"/>
    <property type="evidence" value="ECO:0007669"/>
    <property type="project" value="InterPro"/>
</dbReference>
<dbReference type="CDD" id="cd00130">
    <property type="entry name" value="PAS"/>
    <property type="match status" value="1"/>
</dbReference>
<dbReference type="InterPro" id="IPR050482">
    <property type="entry name" value="Sensor_HK_TwoCompSys"/>
</dbReference>
<evidence type="ECO:0000256" key="10">
    <source>
        <dbReference type="ARBA" id="ARBA00022723"/>
    </source>
</evidence>
<evidence type="ECO:0000256" key="11">
    <source>
        <dbReference type="ARBA" id="ARBA00022741"/>
    </source>
</evidence>
<keyword evidence="8" id="KW-0597">Phosphoprotein</keyword>
<evidence type="ECO:0000256" key="14">
    <source>
        <dbReference type="ARBA" id="ARBA00023004"/>
    </source>
</evidence>
<evidence type="ECO:0000256" key="12">
    <source>
        <dbReference type="ARBA" id="ARBA00022777"/>
    </source>
</evidence>
<keyword evidence="14" id="KW-0408">Iron</keyword>
<dbReference type="PANTHER" id="PTHR24421:SF10">
    <property type="entry name" value="NITRATE_NITRITE SENSOR PROTEIN NARQ"/>
    <property type="match status" value="1"/>
</dbReference>
<evidence type="ECO:0000256" key="8">
    <source>
        <dbReference type="ARBA" id="ARBA00022553"/>
    </source>
</evidence>
<dbReference type="CDD" id="cd16917">
    <property type="entry name" value="HATPase_UhpB-NarQ-NarX-like"/>
    <property type="match status" value="1"/>
</dbReference>
<dbReference type="PROSITE" id="PS50113">
    <property type="entry name" value="PAC"/>
    <property type="match status" value="1"/>
</dbReference>
<dbReference type="InterPro" id="IPR013656">
    <property type="entry name" value="PAS_4"/>
</dbReference>
<dbReference type="GO" id="GO:0005524">
    <property type="term" value="F:ATP binding"/>
    <property type="evidence" value="ECO:0007669"/>
    <property type="project" value="UniProtKB-KW"/>
</dbReference>
<proteinExistence type="predicted"/>
<dbReference type="SUPFAM" id="SSF55781">
    <property type="entry name" value="GAF domain-like"/>
    <property type="match status" value="1"/>
</dbReference>
<evidence type="ECO:0000259" key="20">
    <source>
        <dbReference type="PROSITE" id="PS50112"/>
    </source>
</evidence>
<sequence>MRHDTENEIELKRVLEEWERLLDAVPAMVFFKDTENRFVRVNRAYAEAIGLSKSEIIGKSVGDFVTDTKTAAALWEDDREVIETGRPKRNITTSHITDAQRWLRTEKIPFRNPDGQIIGVAGLSVDISDMKRIEAELDGQVRQQKAIADLGQRALSGIDCKRLFHEAATLVSETLGAEYCQILEYLNDQGRCVLRAGNGGTAAFCEKPPCGDGKAPPPRCSTLIEGPIVIADLKNEPYYRDLFPVLVKMGVASGLVVVIGPKANPFGVLGAHTTRRRGFSRTDIDFLQGIANMLALAVEQERARHAIRDSSRQLRHLSSQLIEAQEEERHRIYRALHDELGQSLAMLKLQIRALQMKLDPQQTALKEDCDQTLIYVKRVIENVRRLCHDLTPSALEDLGLNAALRWLFEEFARHFDFKMTVHLDNVDPIFRRDAQIMIYRIFQEALTNVLKHAGASRVGATLVKRSEDILCQVVDNGKGMDPKRAVRHPGPDEGIGLATMGERARMLGGLFEVDTRPGGGTRIRVTVPIDGGPD</sequence>
<dbReference type="GO" id="GO:0046872">
    <property type="term" value="F:metal ion binding"/>
    <property type="evidence" value="ECO:0007669"/>
    <property type="project" value="UniProtKB-KW"/>
</dbReference>
<dbReference type="Pfam" id="PF07730">
    <property type="entry name" value="HisKA_3"/>
    <property type="match status" value="1"/>
</dbReference>
<feature type="domain" description="PAC" evidence="21">
    <location>
        <begin position="87"/>
        <end position="139"/>
    </location>
</feature>
<dbReference type="NCBIfam" id="TIGR00229">
    <property type="entry name" value="sensory_box"/>
    <property type="match status" value="1"/>
</dbReference>
<keyword evidence="10" id="KW-0479">Metal-binding</keyword>
<dbReference type="PRINTS" id="PR00344">
    <property type="entry name" value="BCTRLSENSOR"/>
</dbReference>
<evidence type="ECO:0000256" key="16">
    <source>
        <dbReference type="ARBA" id="ARBA00023014"/>
    </source>
</evidence>
<evidence type="ECO:0000256" key="15">
    <source>
        <dbReference type="ARBA" id="ARBA00023012"/>
    </source>
</evidence>
<organism evidence="22 23">
    <name type="scientific">Desulfosarcina alkanivorans</name>
    <dbReference type="NCBI Taxonomy" id="571177"/>
    <lineage>
        <taxon>Bacteria</taxon>
        <taxon>Pseudomonadati</taxon>
        <taxon>Thermodesulfobacteriota</taxon>
        <taxon>Desulfobacteria</taxon>
        <taxon>Desulfobacterales</taxon>
        <taxon>Desulfosarcinaceae</taxon>
        <taxon>Desulfosarcina</taxon>
    </lineage>
</organism>
<evidence type="ECO:0000259" key="21">
    <source>
        <dbReference type="PROSITE" id="PS50113"/>
    </source>
</evidence>
<name>A0A5K7YVF1_9BACT</name>
<dbReference type="PANTHER" id="PTHR24421">
    <property type="entry name" value="NITRATE/NITRITE SENSOR PROTEIN NARX-RELATED"/>
    <property type="match status" value="1"/>
</dbReference>
<dbReference type="InterPro" id="IPR005467">
    <property type="entry name" value="His_kinase_dom"/>
</dbReference>
<dbReference type="Pfam" id="PF02518">
    <property type="entry name" value="HATPase_c"/>
    <property type="match status" value="1"/>
</dbReference>
<dbReference type="InterPro" id="IPR036890">
    <property type="entry name" value="HATPase_C_sf"/>
</dbReference>
<evidence type="ECO:0000256" key="4">
    <source>
        <dbReference type="ARBA" id="ARBA00012438"/>
    </source>
</evidence>
<dbReference type="InterPro" id="IPR000700">
    <property type="entry name" value="PAS-assoc_C"/>
</dbReference>
<dbReference type="SUPFAM" id="SSF55874">
    <property type="entry name" value="ATPase domain of HSP90 chaperone/DNA topoisomerase II/histidine kinase"/>
    <property type="match status" value="1"/>
</dbReference>
<feature type="domain" description="PAS" evidence="20">
    <location>
        <begin position="14"/>
        <end position="65"/>
    </location>
</feature>
<dbReference type="EMBL" id="AP021874">
    <property type="protein sequence ID" value="BBO72300.1"/>
    <property type="molecule type" value="Genomic_DNA"/>
</dbReference>
<keyword evidence="13" id="KW-0067">ATP-binding</keyword>
<dbReference type="AlphaFoldDB" id="A0A5K7YVF1"/>
<dbReference type="Gene3D" id="3.30.450.40">
    <property type="match status" value="1"/>
</dbReference>
<keyword evidence="15" id="KW-0902">Two-component regulatory system</keyword>
<evidence type="ECO:0000259" key="19">
    <source>
        <dbReference type="PROSITE" id="PS50109"/>
    </source>
</evidence>
<keyword evidence="6" id="KW-0004">4Fe-4S</keyword>
<evidence type="ECO:0000256" key="1">
    <source>
        <dbReference type="ARBA" id="ARBA00000085"/>
    </source>
</evidence>
<dbReference type="SMART" id="SM00065">
    <property type="entry name" value="GAF"/>
    <property type="match status" value="1"/>
</dbReference>
<comment type="function">
    <text evidence="17">Member of the two-component regulatory system NreB/NreC involved in the control of dissimilatory nitrate/nitrite reduction in response to oxygen. NreB functions as a direct oxygen sensor histidine kinase which is autophosphorylated, in the absence of oxygen, probably at the conserved histidine residue, and transfers its phosphate group probably to a conserved aspartate residue of NreC. NreB/NreC activates the expression of the nitrate (narGHJI) and nitrite (nir) reductase operons, as well as the putative nitrate transporter gene narT.</text>
</comment>
<reference evidence="22 23" key="1">
    <citation type="submission" date="2019-11" db="EMBL/GenBank/DDBJ databases">
        <title>Comparative genomics of hydrocarbon-degrading Desulfosarcina strains.</title>
        <authorList>
            <person name="Watanabe M."/>
            <person name="Kojima H."/>
            <person name="Fukui M."/>
        </authorList>
    </citation>
    <scope>NUCLEOTIDE SEQUENCE [LARGE SCALE GENOMIC DNA]</scope>
    <source>
        <strain evidence="22 23">PL12</strain>
    </source>
</reference>
<dbReference type="Pfam" id="PF08448">
    <property type="entry name" value="PAS_4"/>
    <property type="match status" value="1"/>
</dbReference>
<dbReference type="EC" id="2.7.13.3" evidence="4"/>
<evidence type="ECO:0000256" key="9">
    <source>
        <dbReference type="ARBA" id="ARBA00022679"/>
    </source>
</evidence>
<dbReference type="SMART" id="SM00387">
    <property type="entry name" value="HATPase_c"/>
    <property type="match status" value="1"/>
</dbReference>
<evidence type="ECO:0000313" key="23">
    <source>
        <dbReference type="Proteomes" id="UP000427906"/>
    </source>
</evidence>
<feature type="domain" description="Histidine kinase" evidence="19">
    <location>
        <begin position="335"/>
        <end position="531"/>
    </location>
</feature>
<keyword evidence="11" id="KW-0547">Nucleotide-binding</keyword>
<evidence type="ECO:0000256" key="18">
    <source>
        <dbReference type="ARBA" id="ARBA00030800"/>
    </source>
</evidence>